<reference evidence="1 2" key="1">
    <citation type="submission" date="2020-03" db="EMBL/GenBank/DDBJ databases">
        <title>Genomic Encyclopedia of Type Strains, Phase IV (KMG-IV): sequencing the most valuable type-strain genomes for metagenomic binning, comparative biology and taxonomic classification.</title>
        <authorList>
            <person name="Goeker M."/>
        </authorList>
    </citation>
    <scope>NUCLEOTIDE SEQUENCE [LARGE SCALE GENOMIC DNA]</scope>
    <source>
        <strain evidence="1 2">DSM 7225</strain>
    </source>
</reference>
<dbReference type="Proteomes" id="UP000531251">
    <property type="component" value="Unassembled WGS sequence"/>
</dbReference>
<proteinExistence type="predicted"/>
<comment type="caution">
    <text evidence="1">The sequence shown here is derived from an EMBL/GenBank/DDBJ whole genome shotgun (WGS) entry which is preliminary data.</text>
</comment>
<name>A0A7X5Y2G6_9SPHN</name>
<dbReference type="EMBL" id="JAATJB010000023">
    <property type="protein sequence ID" value="NJB99894.1"/>
    <property type="molecule type" value="Genomic_DNA"/>
</dbReference>
<dbReference type="AlphaFoldDB" id="A0A7X5Y2G6"/>
<dbReference type="RefSeq" id="WP_167713150.1">
    <property type="nucleotide sequence ID" value="NZ_BAAADY010000034.1"/>
</dbReference>
<accession>A0A7X5Y2G6</accession>
<evidence type="ECO:0000313" key="1">
    <source>
        <dbReference type="EMBL" id="NJB99894.1"/>
    </source>
</evidence>
<keyword evidence="2" id="KW-1185">Reference proteome</keyword>
<evidence type="ECO:0000313" key="2">
    <source>
        <dbReference type="Proteomes" id="UP000531251"/>
    </source>
</evidence>
<gene>
    <name evidence="1" type="ORF">GGR89_004240</name>
</gene>
<organism evidence="1 2">
    <name type="scientific">Sphingomonas trueperi</name>
    <dbReference type="NCBI Taxonomy" id="53317"/>
    <lineage>
        <taxon>Bacteria</taxon>
        <taxon>Pseudomonadati</taxon>
        <taxon>Pseudomonadota</taxon>
        <taxon>Alphaproteobacteria</taxon>
        <taxon>Sphingomonadales</taxon>
        <taxon>Sphingomonadaceae</taxon>
        <taxon>Sphingomonas</taxon>
    </lineage>
</organism>
<protein>
    <submittedName>
        <fullName evidence="1">Uncharacterized protein</fullName>
    </submittedName>
</protein>
<sequence>MNLAILVIAYLIAGCCCALTRLDDIEADMVGCDPLWPVLKWVATWPAWVRK</sequence>